<feature type="compositionally biased region" description="Low complexity" evidence="5">
    <location>
        <begin position="673"/>
        <end position="690"/>
    </location>
</feature>
<proteinExistence type="inferred from homology"/>
<keyword evidence="2" id="KW-0645">Protease</keyword>
<dbReference type="Pfam" id="PF09668">
    <property type="entry name" value="Asp_protease"/>
    <property type="match status" value="1"/>
</dbReference>
<feature type="region of interest" description="Disordered" evidence="5">
    <location>
        <begin position="644"/>
        <end position="663"/>
    </location>
</feature>
<evidence type="ECO:0000256" key="4">
    <source>
        <dbReference type="ARBA" id="ARBA00022801"/>
    </source>
</evidence>
<dbReference type="Pfam" id="PF24669">
    <property type="entry name" value="Ddi2_HDD"/>
    <property type="match status" value="1"/>
</dbReference>
<organism evidence="7 8">
    <name type="scientific">Varanus komodoensis</name>
    <name type="common">Komodo dragon</name>
    <dbReference type="NCBI Taxonomy" id="61221"/>
    <lineage>
        <taxon>Eukaryota</taxon>
        <taxon>Metazoa</taxon>
        <taxon>Chordata</taxon>
        <taxon>Craniata</taxon>
        <taxon>Vertebrata</taxon>
        <taxon>Euteleostomi</taxon>
        <taxon>Lepidosauria</taxon>
        <taxon>Squamata</taxon>
        <taxon>Bifurcata</taxon>
        <taxon>Unidentata</taxon>
        <taxon>Episquamata</taxon>
        <taxon>Toxicofera</taxon>
        <taxon>Anguimorpha</taxon>
        <taxon>Paleoanguimorpha</taxon>
        <taxon>Varanoidea</taxon>
        <taxon>Varanidae</taxon>
        <taxon>Varanus</taxon>
    </lineage>
</organism>
<sequence length="863" mass="90522">MLLANPHELSLLKERNPPLAEALLSGDLEKFTRVLLEQQQDRARREQERIRLFSADPFDLEAQAKIEEDIRQQNIEENMTIAMEEAPESFGQVVMLYINCKVNGHPVKAFVDSGAQMTIMSQACAERCNIMRLVDRRWAGIAKGVGTQKIIGRVHLAQVQIEGDFLPCSFSILEEQPMDMLLGLDMLKRHQCSIDLKKNVLVIGTTGSQTTFLPEGELPECARLAYGAGREDVRPEEIADQELAEALQKSVEEAENSDKETTSLGTPLLPTSDGSKCPAHFREKGPETACPPSRLLDRSASAPSVCSHEGGRAVSLHPRAAKSVDSLPECSITLENHGPPLPPPNLPDRVASAHASDASAESTGAGPCPGPAVLSPNAFGKPLACVGLHKSMPEDNHLEMEPPVEAGGRGTDSARGPAQERDPPLLSQHAEWNQAHELHLDPKACDSGQEHALGEHCEPSGRGNWSPAAGLSQAAHAKWGFDDLLSGGGRPVEGEMGVSFGEGRMPEGVPHRCPGGDTFMDVDVTKEALPVATDPSTNPDAALADAVDSGGAVTKAPSSLPTGPTPASDLRQPGRPAAQSAESPTAAMPAVPPGGQPSDRAEDPCVSLSSALKELHQLLVVSSKQDFRVAQHEDGLQAAAAPTEHAAISQEEREQTCPDSQGLRLSLPGWGGVEASAGAPSSEAATESSGARGMAHLAVRCRQNTLVIHESSELSRSVLLSSSAASDQLQCGERPEILSQHSSSGQALGGEASGQTQPPISRLAQGPVAPGVVAEEPGVPGASDADAQRLPHGGPAEAPSLLPAGSPDPAAAPRPAAFPPRAIDAIVRAGFTPQEAGEALEQAGGNADLALLFLLAKNIVVPT</sequence>
<dbReference type="SUPFAM" id="SSF50630">
    <property type="entry name" value="Acid proteases"/>
    <property type="match status" value="1"/>
</dbReference>
<dbReference type="InterPro" id="IPR015940">
    <property type="entry name" value="UBA"/>
</dbReference>
<feature type="region of interest" description="Disordered" evidence="5">
    <location>
        <begin position="671"/>
        <end position="690"/>
    </location>
</feature>
<dbReference type="AlphaFoldDB" id="A0A8D2JJJ2"/>
<keyword evidence="3" id="KW-0064">Aspartyl protease</keyword>
<feature type="compositionally biased region" description="Basic and acidic residues" evidence="5">
    <location>
        <begin position="250"/>
        <end position="261"/>
    </location>
</feature>
<reference evidence="7" key="2">
    <citation type="submission" date="2025-09" db="UniProtKB">
        <authorList>
            <consortium name="Ensembl"/>
        </authorList>
    </citation>
    <scope>IDENTIFICATION</scope>
</reference>
<feature type="compositionally biased region" description="Low complexity" evidence="5">
    <location>
        <begin position="798"/>
        <end position="809"/>
    </location>
</feature>
<dbReference type="CDD" id="cd05479">
    <property type="entry name" value="RP_DDI"/>
    <property type="match status" value="1"/>
</dbReference>
<name>A0A8D2JJJ2_VARKO</name>
<evidence type="ECO:0000313" key="8">
    <source>
        <dbReference type="Proteomes" id="UP000694545"/>
    </source>
</evidence>
<feature type="compositionally biased region" description="Low complexity" evidence="5">
    <location>
        <begin position="352"/>
        <end position="362"/>
    </location>
</feature>
<evidence type="ECO:0000256" key="1">
    <source>
        <dbReference type="ARBA" id="ARBA00009136"/>
    </source>
</evidence>
<feature type="domain" description="UBA" evidence="6">
    <location>
        <begin position="817"/>
        <end position="857"/>
    </location>
</feature>
<feature type="region of interest" description="Disordered" evidence="5">
    <location>
        <begin position="531"/>
        <end position="605"/>
    </location>
</feature>
<feature type="region of interest" description="Disordered" evidence="5">
    <location>
        <begin position="332"/>
        <end position="367"/>
    </location>
</feature>
<dbReference type="InterPro" id="IPR021109">
    <property type="entry name" value="Peptidase_aspartic_dom_sf"/>
</dbReference>
<dbReference type="PROSITE" id="PS50030">
    <property type="entry name" value="UBA"/>
    <property type="match status" value="1"/>
</dbReference>
<dbReference type="GO" id="GO:0006508">
    <property type="term" value="P:proteolysis"/>
    <property type="evidence" value="ECO:0007669"/>
    <property type="project" value="UniProtKB-KW"/>
</dbReference>
<evidence type="ECO:0000256" key="3">
    <source>
        <dbReference type="ARBA" id="ARBA00022750"/>
    </source>
</evidence>
<comment type="similarity">
    <text evidence="1">Belongs to the DDI1 family.</text>
</comment>
<protein>
    <recommendedName>
        <fullName evidence="6">UBA domain-containing protein</fullName>
    </recommendedName>
</protein>
<dbReference type="Ensembl" id="ENSVKKT00000013653.1">
    <property type="protein sequence ID" value="ENSVKKP00000013333.1"/>
    <property type="gene ID" value="ENSVKKG00000009210.1"/>
</dbReference>
<dbReference type="Proteomes" id="UP000694545">
    <property type="component" value="Unplaced"/>
</dbReference>
<dbReference type="InterPro" id="IPR057273">
    <property type="entry name" value="Ddi1/2_HDD"/>
</dbReference>
<evidence type="ECO:0000313" key="7">
    <source>
        <dbReference type="Ensembl" id="ENSVKKP00000013333.1"/>
    </source>
</evidence>
<dbReference type="PANTHER" id="PTHR15397:SF3">
    <property type="entry name" value="DNA DAMAGE INDUCIBLE 1 HOMOLOG 2"/>
    <property type="match status" value="1"/>
</dbReference>
<dbReference type="Gene3D" id="2.40.70.10">
    <property type="entry name" value="Acid Proteases"/>
    <property type="match status" value="1"/>
</dbReference>
<evidence type="ECO:0000256" key="2">
    <source>
        <dbReference type="ARBA" id="ARBA00022670"/>
    </source>
</evidence>
<feature type="region of interest" description="Disordered" evidence="5">
    <location>
        <begin position="737"/>
        <end position="817"/>
    </location>
</feature>
<keyword evidence="8" id="KW-1185">Reference proteome</keyword>
<reference evidence="7" key="1">
    <citation type="submission" date="2025-08" db="UniProtKB">
        <authorList>
            <consortium name="Ensembl"/>
        </authorList>
    </citation>
    <scope>IDENTIFICATION</scope>
</reference>
<dbReference type="PANTHER" id="PTHR15397">
    <property type="entry name" value="SODIUM-GLUCOSE COTRANSPORTER REGULATORY PROTEIN -RELATED"/>
    <property type="match status" value="1"/>
</dbReference>
<evidence type="ECO:0000256" key="5">
    <source>
        <dbReference type="SAM" id="MobiDB-lite"/>
    </source>
</evidence>
<accession>A0A8D2JJJ2</accession>
<evidence type="ECO:0000259" key="6">
    <source>
        <dbReference type="PROSITE" id="PS50030"/>
    </source>
</evidence>
<feature type="region of interest" description="Disordered" evidence="5">
    <location>
        <begin position="394"/>
        <end position="422"/>
    </location>
</feature>
<feature type="compositionally biased region" description="Low complexity" evidence="5">
    <location>
        <begin position="262"/>
        <end position="272"/>
    </location>
</feature>
<keyword evidence="4" id="KW-0378">Hydrolase</keyword>
<dbReference type="OMA" id="ERECTHP"/>
<dbReference type="SMART" id="SM00165">
    <property type="entry name" value="UBA"/>
    <property type="match status" value="1"/>
</dbReference>
<dbReference type="GO" id="GO:0004190">
    <property type="term" value="F:aspartic-type endopeptidase activity"/>
    <property type="evidence" value="ECO:0007669"/>
    <property type="project" value="UniProtKB-KW"/>
</dbReference>
<dbReference type="FunFam" id="2.40.70.10:FF:000005">
    <property type="entry name" value="DNA damage inducible 1 homolog 2"/>
    <property type="match status" value="1"/>
</dbReference>
<dbReference type="InterPro" id="IPR019103">
    <property type="entry name" value="Peptidase_aspartic_DDI1-type"/>
</dbReference>
<feature type="region of interest" description="Disordered" evidence="5">
    <location>
        <begin position="247"/>
        <end position="272"/>
    </location>
</feature>